<dbReference type="AlphaFoldDB" id="A0A1D8K724"/>
<dbReference type="KEGG" id="aaeo:BJI67_06625"/>
<accession>A0A1D8K724</accession>
<dbReference type="PROSITE" id="PS51900">
    <property type="entry name" value="CB"/>
    <property type="match status" value="1"/>
</dbReference>
<name>A0A1D8K724_9GAMM</name>
<evidence type="ECO:0000256" key="3">
    <source>
        <dbReference type="ARBA" id="ARBA00023125"/>
    </source>
</evidence>
<dbReference type="GO" id="GO:0015074">
    <property type="term" value="P:DNA integration"/>
    <property type="evidence" value="ECO:0007669"/>
    <property type="project" value="UniProtKB-KW"/>
</dbReference>
<dbReference type="InterPro" id="IPR010998">
    <property type="entry name" value="Integrase_recombinase_N"/>
</dbReference>
<dbReference type="InterPro" id="IPR053876">
    <property type="entry name" value="Phage_int_M"/>
</dbReference>
<dbReference type="InterPro" id="IPR011010">
    <property type="entry name" value="DNA_brk_join_enz"/>
</dbReference>
<dbReference type="PANTHER" id="PTHR30629">
    <property type="entry name" value="PROPHAGE INTEGRASE"/>
    <property type="match status" value="1"/>
</dbReference>
<gene>
    <name evidence="8" type="ORF">BJI67_06625</name>
</gene>
<dbReference type="InterPro" id="IPR025166">
    <property type="entry name" value="Integrase_DNA_bind_dom"/>
</dbReference>
<dbReference type="CDD" id="cd00801">
    <property type="entry name" value="INT_P4_C"/>
    <property type="match status" value="1"/>
</dbReference>
<dbReference type="PROSITE" id="PS51898">
    <property type="entry name" value="TYR_RECOMBINASE"/>
    <property type="match status" value="1"/>
</dbReference>
<dbReference type="GO" id="GO:0006310">
    <property type="term" value="P:DNA recombination"/>
    <property type="evidence" value="ECO:0007669"/>
    <property type="project" value="UniProtKB-KW"/>
</dbReference>
<proteinExistence type="inferred from homology"/>
<dbReference type="PANTHER" id="PTHR30629:SF2">
    <property type="entry name" value="PROPHAGE INTEGRASE INTS-RELATED"/>
    <property type="match status" value="1"/>
</dbReference>
<dbReference type="Gene3D" id="1.10.150.130">
    <property type="match status" value="1"/>
</dbReference>
<dbReference type="Gene3D" id="3.30.160.390">
    <property type="entry name" value="Integrase, DNA-binding domain"/>
    <property type="match status" value="1"/>
</dbReference>
<dbReference type="InterPro" id="IPR013762">
    <property type="entry name" value="Integrase-like_cat_sf"/>
</dbReference>
<evidence type="ECO:0000256" key="1">
    <source>
        <dbReference type="ARBA" id="ARBA00008857"/>
    </source>
</evidence>
<dbReference type="InterPro" id="IPR038488">
    <property type="entry name" value="Integrase_DNA-bd_sf"/>
</dbReference>
<dbReference type="InterPro" id="IPR044068">
    <property type="entry name" value="CB"/>
</dbReference>
<dbReference type="InterPro" id="IPR002104">
    <property type="entry name" value="Integrase_catalytic"/>
</dbReference>
<keyword evidence="9" id="KW-1185">Reference proteome</keyword>
<dbReference type="SUPFAM" id="SSF56349">
    <property type="entry name" value="DNA breaking-rejoining enzymes"/>
    <property type="match status" value="1"/>
</dbReference>
<evidence type="ECO:0000313" key="8">
    <source>
        <dbReference type="EMBL" id="AOV16777.1"/>
    </source>
</evidence>
<dbReference type="Gene3D" id="1.10.443.10">
    <property type="entry name" value="Intergrase catalytic core"/>
    <property type="match status" value="1"/>
</dbReference>
<dbReference type="Pfam" id="PF22022">
    <property type="entry name" value="Phage_int_M"/>
    <property type="match status" value="1"/>
</dbReference>
<feature type="domain" description="Core-binding (CB)" evidence="7">
    <location>
        <begin position="105"/>
        <end position="186"/>
    </location>
</feature>
<sequence length="412" mass="46389">MTEQLPQMPLTDTAIKKAKPEARQRKLYDERGLFLLISPKGGKWWRFKYLFDSKEKLLSLGTYPDVSLKDARDRRDEARKQVAAGIDPGEHRKAKKTAKVAKQANSFEVVAREWYAKHSPNWSANHGDRIIRRLERDIFPWVGASPVADITAPQLLEVIRRIEQRGALETAHRALGNCGQVFRYAVATGRAERDPSGDLKGALPPVKGTHFAAVTDPKKVGGVLRAIDAYEGTLIVRCALRLAPLVFVRPGELRHAEWAGIDLDAAEWRYTVSKTNTQHIVPLSRQAVEILQELHPLTGRGRYAFPSARNPKGDRPMSDNAILSAMRRMGIEKDEMSGHGFRAMARTILDEVLGFRPDYIEHQLAHAVRDPNGRAYNRTAHLPERHKMMQVWADYLDKLKAGAEIVPINQSA</sequence>
<feature type="domain" description="Tyr recombinase" evidence="6">
    <location>
        <begin position="210"/>
        <end position="394"/>
    </location>
</feature>
<keyword evidence="3 5" id="KW-0238">DNA-binding</keyword>
<dbReference type="Pfam" id="PF00589">
    <property type="entry name" value="Phage_integrase"/>
    <property type="match status" value="1"/>
</dbReference>
<evidence type="ECO:0000256" key="5">
    <source>
        <dbReference type="PROSITE-ProRule" id="PRU01248"/>
    </source>
</evidence>
<reference evidence="8 9" key="1">
    <citation type="submission" date="2016-09" db="EMBL/GenBank/DDBJ databases">
        <title>Acidihalobacter prosperus V6 (DSM14174).</title>
        <authorList>
            <person name="Khaleque H.N."/>
            <person name="Ramsay J.P."/>
            <person name="Murphy R.J.T."/>
            <person name="Kaksonen A.H."/>
            <person name="Boxall N.J."/>
            <person name="Watkin E.L.J."/>
        </authorList>
    </citation>
    <scope>NUCLEOTIDE SEQUENCE [LARGE SCALE GENOMIC DNA]</scope>
    <source>
        <strain evidence="8 9">V6</strain>
    </source>
</reference>
<comment type="similarity">
    <text evidence="1">Belongs to the 'phage' integrase family.</text>
</comment>
<keyword evidence="4" id="KW-0233">DNA recombination</keyword>
<dbReference type="Pfam" id="PF13356">
    <property type="entry name" value="Arm-DNA-bind_3"/>
    <property type="match status" value="1"/>
</dbReference>
<dbReference type="EMBL" id="CP017448">
    <property type="protein sequence ID" value="AOV16777.1"/>
    <property type="molecule type" value="Genomic_DNA"/>
</dbReference>
<dbReference type="InterPro" id="IPR050808">
    <property type="entry name" value="Phage_Integrase"/>
</dbReference>
<evidence type="ECO:0000259" key="6">
    <source>
        <dbReference type="PROSITE" id="PS51898"/>
    </source>
</evidence>
<dbReference type="GO" id="GO:0003677">
    <property type="term" value="F:DNA binding"/>
    <property type="evidence" value="ECO:0007669"/>
    <property type="project" value="UniProtKB-UniRule"/>
</dbReference>
<evidence type="ECO:0000313" key="9">
    <source>
        <dbReference type="Proteomes" id="UP000095342"/>
    </source>
</evidence>
<organism evidence="8 9">
    <name type="scientific">Acidihalobacter aeolianus</name>
    <dbReference type="NCBI Taxonomy" id="2792603"/>
    <lineage>
        <taxon>Bacteria</taxon>
        <taxon>Pseudomonadati</taxon>
        <taxon>Pseudomonadota</taxon>
        <taxon>Gammaproteobacteria</taxon>
        <taxon>Chromatiales</taxon>
        <taxon>Ectothiorhodospiraceae</taxon>
        <taxon>Acidihalobacter</taxon>
    </lineage>
</organism>
<protein>
    <submittedName>
        <fullName evidence="8">Integrase</fullName>
    </submittedName>
</protein>
<dbReference type="Proteomes" id="UP000095342">
    <property type="component" value="Chromosome"/>
</dbReference>
<evidence type="ECO:0000256" key="4">
    <source>
        <dbReference type="ARBA" id="ARBA00023172"/>
    </source>
</evidence>
<evidence type="ECO:0000259" key="7">
    <source>
        <dbReference type="PROSITE" id="PS51900"/>
    </source>
</evidence>
<keyword evidence="2" id="KW-0229">DNA integration</keyword>
<evidence type="ECO:0000256" key="2">
    <source>
        <dbReference type="ARBA" id="ARBA00022908"/>
    </source>
</evidence>